<evidence type="ECO:0000259" key="3">
    <source>
        <dbReference type="Pfam" id="PF00149"/>
    </source>
</evidence>
<feature type="region of interest" description="Disordered" evidence="2">
    <location>
        <begin position="422"/>
        <end position="441"/>
    </location>
</feature>
<feature type="domain" description="Purple acid phosphatase N-terminal" evidence="4">
    <location>
        <begin position="36"/>
        <end position="134"/>
    </location>
</feature>
<organism evidence="6 7">
    <name type="scientific">Salicibibacter kimchii</name>
    <dbReference type="NCBI Taxonomy" id="2099786"/>
    <lineage>
        <taxon>Bacteria</taxon>
        <taxon>Bacillati</taxon>
        <taxon>Bacillota</taxon>
        <taxon>Bacilli</taxon>
        <taxon>Bacillales</taxon>
        <taxon>Bacillaceae</taxon>
        <taxon>Salicibibacter</taxon>
    </lineage>
</organism>
<dbReference type="KEGG" id="rue:DT065_07545"/>
<dbReference type="Pfam" id="PF22888">
    <property type="entry name" value="FIMAH"/>
    <property type="match status" value="1"/>
</dbReference>
<feature type="domain" description="Calcineurin-like phosphoesterase" evidence="3">
    <location>
        <begin position="152"/>
        <end position="333"/>
    </location>
</feature>
<evidence type="ECO:0000313" key="7">
    <source>
        <dbReference type="Proteomes" id="UP000252100"/>
    </source>
</evidence>
<evidence type="ECO:0000259" key="4">
    <source>
        <dbReference type="Pfam" id="PF16656"/>
    </source>
</evidence>
<dbReference type="InterPro" id="IPR039331">
    <property type="entry name" value="PAPs-like"/>
</dbReference>
<dbReference type="Gene3D" id="3.60.21.10">
    <property type="match status" value="1"/>
</dbReference>
<evidence type="ECO:0000256" key="1">
    <source>
        <dbReference type="ARBA" id="ARBA00022729"/>
    </source>
</evidence>
<dbReference type="PANTHER" id="PTHR22953">
    <property type="entry name" value="ACID PHOSPHATASE RELATED"/>
    <property type="match status" value="1"/>
</dbReference>
<dbReference type="SUPFAM" id="SSF49363">
    <property type="entry name" value="Purple acid phosphatase, N-terminal domain"/>
    <property type="match status" value="1"/>
</dbReference>
<dbReference type="GO" id="GO:0046872">
    <property type="term" value="F:metal ion binding"/>
    <property type="evidence" value="ECO:0007669"/>
    <property type="project" value="InterPro"/>
</dbReference>
<protein>
    <recommendedName>
        <fullName evidence="8">Metallophosphoesterase</fullName>
    </recommendedName>
</protein>
<dbReference type="Pfam" id="PF16656">
    <property type="entry name" value="Pur_ac_phosph_N"/>
    <property type="match status" value="1"/>
</dbReference>
<dbReference type="OrthoDB" id="9809781at2"/>
<dbReference type="EMBL" id="CP031092">
    <property type="protein sequence ID" value="AXF57907.1"/>
    <property type="molecule type" value="Genomic_DNA"/>
</dbReference>
<dbReference type="InterPro" id="IPR054470">
    <property type="entry name" value="FIMAH_dom"/>
</dbReference>
<dbReference type="InterPro" id="IPR015914">
    <property type="entry name" value="PAPs_N"/>
</dbReference>
<dbReference type="PANTHER" id="PTHR22953:SF153">
    <property type="entry name" value="PURPLE ACID PHOSPHATASE"/>
    <property type="match status" value="1"/>
</dbReference>
<dbReference type="GO" id="GO:0003993">
    <property type="term" value="F:acid phosphatase activity"/>
    <property type="evidence" value="ECO:0007669"/>
    <property type="project" value="InterPro"/>
</dbReference>
<keyword evidence="7" id="KW-1185">Reference proteome</keyword>
<proteinExistence type="predicted"/>
<accession>A0A345C3X6</accession>
<reference evidence="6 7" key="1">
    <citation type="journal article" date="2018" name="J. Microbiol.">
        <title>Salicibibacter kimchii gen. nov., sp. nov., a moderately halophilic and alkalitolerant bacterium in the family Bacillaceae, isolated from kimchi.</title>
        <authorList>
            <person name="Jang J.Y."/>
            <person name="Oh Y.J."/>
            <person name="Lim S.K."/>
            <person name="Park H.K."/>
            <person name="Lee C."/>
            <person name="Kim J.Y."/>
            <person name="Lee M.A."/>
            <person name="Choi H.J."/>
        </authorList>
    </citation>
    <scope>NUCLEOTIDE SEQUENCE [LARGE SCALE GENOMIC DNA]</scope>
    <source>
        <strain evidence="6 7">NKC1-1</strain>
    </source>
</reference>
<dbReference type="InterPro" id="IPR029052">
    <property type="entry name" value="Metallo-depent_PP-like"/>
</dbReference>
<name>A0A345C3X6_9BACI</name>
<dbReference type="Pfam" id="PF00149">
    <property type="entry name" value="Metallophos"/>
    <property type="match status" value="1"/>
</dbReference>
<keyword evidence="1" id="KW-0732">Signal</keyword>
<feature type="compositionally biased region" description="Acidic residues" evidence="2">
    <location>
        <begin position="429"/>
        <end position="441"/>
    </location>
</feature>
<evidence type="ECO:0008006" key="8">
    <source>
        <dbReference type="Google" id="ProtNLM"/>
    </source>
</evidence>
<dbReference type="Proteomes" id="UP000252100">
    <property type="component" value="Chromosome"/>
</dbReference>
<sequence>MSLAACLVVPGITVAVADQQATEYPDEEIHAPTPMPDRIFLGWEDDTATTQSVSWRTDDSVTSPKAQIAEAEAGPNFPSNASTIKAEISEEVEVNHDYTNQIHSVNFEDLEPNTTYLYRVGDGVNWSEWLEFTTASDEDDSFSFLYMGDAQNDIHEHWSRVIRSAYSDLSDASFILHAGDMIDQGDADEQWAGWFEGAGWIYGMVPSIATIGNHEYSRITDTPSQLAENWETQFHYPDNGPEGLEEQVGYWDHQDMRIISLNSNTGHADIDQQAEWLDDVLEDNPNQWTVVTFHHPIFSSGDGRDNEELRDALLPVIEEHSVDLVLQGHDHTYARGHLSNEEDGEREYTTGTMFANSVAGPKMYNWSDANWEENGAYVRSGAEDTQMYQNIHVDGDELKYESYTALGELHDEFTMTKLPDGQKQVTEGEGFEEPEEPDEPSIEQMQTQVEDLLEEGAIADDEAARHFQTHLTSVGHYEETGSTDQAIEHMNGFKELLEGISGEELISEETYESLNAAADELIEQWG</sequence>
<dbReference type="InterPro" id="IPR008963">
    <property type="entry name" value="Purple_acid_Pase-like_N"/>
</dbReference>
<dbReference type="InterPro" id="IPR004843">
    <property type="entry name" value="Calcineurin-like_PHP"/>
</dbReference>
<feature type="domain" description="FIMAH" evidence="5">
    <location>
        <begin position="442"/>
        <end position="523"/>
    </location>
</feature>
<evidence type="ECO:0000259" key="5">
    <source>
        <dbReference type="Pfam" id="PF22888"/>
    </source>
</evidence>
<evidence type="ECO:0000313" key="6">
    <source>
        <dbReference type="EMBL" id="AXF57907.1"/>
    </source>
</evidence>
<evidence type="ECO:0000256" key="2">
    <source>
        <dbReference type="SAM" id="MobiDB-lite"/>
    </source>
</evidence>
<dbReference type="AlphaFoldDB" id="A0A345C3X6"/>
<dbReference type="SUPFAM" id="SSF56300">
    <property type="entry name" value="Metallo-dependent phosphatases"/>
    <property type="match status" value="1"/>
</dbReference>
<gene>
    <name evidence="6" type="ORF">DT065_07545</name>
</gene>
<dbReference type="Gene3D" id="2.60.40.380">
    <property type="entry name" value="Purple acid phosphatase-like, N-terminal"/>
    <property type="match status" value="1"/>
</dbReference>